<feature type="region of interest" description="Disordered" evidence="3">
    <location>
        <begin position="329"/>
        <end position="352"/>
    </location>
</feature>
<feature type="region of interest" description="Disordered" evidence="3">
    <location>
        <begin position="1339"/>
        <end position="1370"/>
    </location>
</feature>
<dbReference type="InterPro" id="IPR011333">
    <property type="entry name" value="SKP1/BTB/POZ_sf"/>
</dbReference>
<feature type="domain" description="BTB" evidence="4">
    <location>
        <begin position="877"/>
        <end position="950"/>
    </location>
</feature>
<dbReference type="InterPro" id="IPR000408">
    <property type="entry name" value="Reg_chr_condens"/>
</dbReference>
<dbReference type="Pfam" id="PF00651">
    <property type="entry name" value="BTB"/>
    <property type="match status" value="1"/>
</dbReference>
<dbReference type="Pfam" id="PF13540">
    <property type="entry name" value="RCC1_2"/>
    <property type="match status" value="1"/>
</dbReference>
<dbReference type="PANTHER" id="PTHR22872:SF2">
    <property type="entry name" value="INHIBITOR OF BRUTON TYROSINE KINASE"/>
    <property type="match status" value="1"/>
</dbReference>
<evidence type="ECO:0000256" key="3">
    <source>
        <dbReference type="SAM" id="MobiDB-lite"/>
    </source>
</evidence>
<dbReference type="PROSITE" id="PS00626">
    <property type="entry name" value="RCC1_2"/>
    <property type="match status" value="1"/>
</dbReference>
<feature type="repeat" description="RCC1" evidence="2">
    <location>
        <begin position="239"/>
        <end position="300"/>
    </location>
</feature>
<dbReference type="SUPFAM" id="SSF50985">
    <property type="entry name" value="RCC1/BLIP-II"/>
    <property type="match status" value="1"/>
</dbReference>
<feature type="compositionally biased region" description="Basic and acidic residues" evidence="3">
    <location>
        <begin position="329"/>
        <end position="343"/>
    </location>
</feature>
<name>A0A0C3S7V6_PHLG1</name>
<feature type="region of interest" description="Disordered" evidence="3">
    <location>
        <begin position="1239"/>
        <end position="1317"/>
    </location>
</feature>
<dbReference type="PANTHER" id="PTHR22872">
    <property type="entry name" value="BTK-BINDING PROTEIN-RELATED"/>
    <property type="match status" value="1"/>
</dbReference>
<protein>
    <recommendedName>
        <fullName evidence="4">BTB domain-containing protein</fullName>
    </recommendedName>
</protein>
<dbReference type="InterPro" id="IPR051625">
    <property type="entry name" value="Signaling_Regulatory_Domain"/>
</dbReference>
<feature type="region of interest" description="Disordered" evidence="3">
    <location>
        <begin position="1101"/>
        <end position="1127"/>
    </location>
</feature>
<feature type="region of interest" description="Disordered" evidence="3">
    <location>
        <begin position="27"/>
        <end position="46"/>
    </location>
</feature>
<dbReference type="InterPro" id="IPR036770">
    <property type="entry name" value="Ankyrin_rpt-contain_sf"/>
</dbReference>
<feature type="region of interest" description="Disordered" evidence="3">
    <location>
        <begin position="1385"/>
        <end position="1464"/>
    </location>
</feature>
<feature type="region of interest" description="Disordered" evidence="3">
    <location>
        <begin position="1180"/>
        <end position="1226"/>
    </location>
</feature>
<dbReference type="OrthoDB" id="1893551at2759"/>
<dbReference type="CDD" id="cd18186">
    <property type="entry name" value="BTB_POZ_ZBTB_KLHL-like"/>
    <property type="match status" value="2"/>
</dbReference>
<gene>
    <name evidence="5" type="ORF">PHLGIDRAFT_92817</name>
</gene>
<dbReference type="EMBL" id="KN840558">
    <property type="protein sequence ID" value="KIP04915.1"/>
    <property type="molecule type" value="Genomic_DNA"/>
</dbReference>
<evidence type="ECO:0000256" key="1">
    <source>
        <dbReference type="ARBA" id="ARBA00022737"/>
    </source>
</evidence>
<feature type="compositionally biased region" description="Low complexity" evidence="3">
    <location>
        <begin position="36"/>
        <end position="46"/>
    </location>
</feature>
<feature type="repeat" description="RCC1" evidence="2">
    <location>
        <begin position="170"/>
        <end position="236"/>
    </location>
</feature>
<keyword evidence="6" id="KW-1185">Reference proteome</keyword>
<reference evidence="5 6" key="1">
    <citation type="journal article" date="2014" name="PLoS Genet.">
        <title>Analysis of the Phlebiopsis gigantea genome, transcriptome and secretome provides insight into its pioneer colonization strategies of wood.</title>
        <authorList>
            <person name="Hori C."/>
            <person name="Ishida T."/>
            <person name="Igarashi K."/>
            <person name="Samejima M."/>
            <person name="Suzuki H."/>
            <person name="Master E."/>
            <person name="Ferreira P."/>
            <person name="Ruiz-Duenas F.J."/>
            <person name="Held B."/>
            <person name="Canessa P."/>
            <person name="Larrondo L.F."/>
            <person name="Schmoll M."/>
            <person name="Druzhinina I.S."/>
            <person name="Kubicek C.P."/>
            <person name="Gaskell J.A."/>
            <person name="Kersten P."/>
            <person name="St John F."/>
            <person name="Glasner J."/>
            <person name="Sabat G."/>
            <person name="Splinter BonDurant S."/>
            <person name="Syed K."/>
            <person name="Yadav J."/>
            <person name="Mgbeahuruike A.C."/>
            <person name="Kovalchuk A."/>
            <person name="Asiegbu F.O."/>
            <person name="Lackner G."/>
            <person name="Hoffmeister D."/>
            <person name="Rencoret J."/>
            <person name="Gutierrez A."/>
            <person name="Sun H."/>
            <person name="Lindquist E."/>
            <person name="Barry K."/>
            <person name="Riley R."/>
            <person name="Grigoriev I.V."/>
            <person name="Henrissat B."/>
            <person name="Kues U."/>
            <person name="Berka R.M."/>
            <person name="Martinez A.T."/>
            <person name="Covert S.F."/>
            <person name="Blanchette R.A."/>
            <person name="Cullen D."/>
        </authorList>
    </citation>
    <scope>NUCLEOTIDE SEQUENCE [LARGE SCALE GENOMIC DNA]</scope>
    <source>
        <strain evidence="5 6">11061_1 CR5-6</strain>
    </source>
</reference>
<dbReference type="SMART" id="SM00225">
    <property type="entry name" value="BTB"/>
    <property type="match status" value="2"/>
</dbReference>
<dbReference type="SUPFAM" id="SSF54695">
    <property type="entry name" value="POZ domain"/>
    <property type="match status" value="2"/>
</dbReference>
<dbReference type="SUPFAM" id="SSF48403">
    <property type="entry name" value="Ankyrin repeat"/>
    <property type="match status" value="1"/>
</dbReference>
<evidence type="ECO:0000313" key="6">
    <source>
        <dbReference type="Proteomes" id="UP000053257"/>
    </source>
</evidence>
<accession>A0A0C3S7V6</accession>
<dbReference type="SMART" id="SM00248">
    <property type="entry name" value="ANK"/>
    <property type="match status" value="2"/>
</dbReference>
<dbReference type="InterPro" id="IPR009091">
    <property type="entry name" value="RCC1/BLIP-II"/>
</dbReference>
<evidence type="ECO:0000313" key="5">
    <source>
        <dbReference type="EMBL" id="KIP04915.1"/>
    </source>
</evidence>
<dbReference type="STRING" id="745531.A0A0C3S7V6"/>
<dbReference type="HOGENOM" id="CLU_002285_0_0_1"/>
<dbReference type="InterPro" id="IPR000210">
    <property type="entry name" value="BTB/POZ_dom"/>
</dbReference>
<organism evidence="5 6">
    <name type="scientific">Phlebiopsis gigantea (strain 11061_1 CR5-6)</name>
    <name type="common">White-rot fungus</name>
    <name type="synonym">Peniophora gigantea</name>
    <dbReference type="NCBI Taxonomy" id="745531"/>
    <lineage>
        <taxon>Eukaryota</taxon>
        <taxon>Fungi</taxon>
        <taxon>Dikarya</taxon>
        <taxon>Basidiomycota</taxon>
        <taxon>Agaricomycotina</taxon>
        <taxon>Agaricomycetes</taxon>
        <taxon>Polyporales</taxon>
        <taxon>Phanerochaetaceae</taxon>
        <taxon>Phlebiopsis</taxon>
    </lineage>
</organism>
<dbReference type="Gene3D" id="1.25.40.20">
    <property type="entry name" value="Ankyrin repeat-containing domain"/>
    <property type="match status" value="1"/>
</dbReference>
<dbReference type="PROSITE" id="PS50097">
    <property type="entry name" value="BTB"/>
    <property type="match status" value="2"/>
</dbReference>
<feature type="compositionally biased region" description="Low complexity" evidence="3">
    <location>
        <begin position="1451"/>
        <end position="1464"/>
    </location>
</feature>
<feature type="compositionally biased region" description="Polar residues" evidence="3">
    <location>
        <begin position="1268"/>
        <end position="1279"/>
    </location>
</feature>
<feature type="compositionally biased region" description="Basic and acidic residues" evidence="3">
    <location>
        <begin position="1339"/>
        <end position="1349"/>
    </location>
</feature>
<evidence type="ECO:0000256" key="2">
    <source>
        <dbReference type="PROSITE-ProRule" id="PRU00235"/>
    </source>
</evidence>
<dbReference type="InterPro" id="IPR002110">
    <property type="entry name" value="Ankyrin_rpt"/>
</dbReference>
<sequence>MSALHAYFHRRDQQAFQRAIDSSVRALSANGEGKPSSSLGRSLSNSPHAALGSSYLDVNARDGLGRTVLHLACASTHPSAPTYVRLLLAHPHIQANAHDGESRWTPLHRALYHGNLAAALLLLQRSDVDVYAKDWEGYTAYDVWNSSIEGTKPQRTPREGDDADGGALEAEMYAWGSNRNAALGVGDGDDRAFPDLVHFDRDRDTGNDRSVDDKFGVVRVGAVSMARFHTAIVTTDPRANVRVCGFGSAGRLGPGIHTTTYTPTPLTGLPASGSIVSGGDPHRIVAVAAGQDHTLALTAGGDVWSWGSNRHAVLGYTIDDAVDAFERKPAAEKHDARKGEKEASAVQTAPRKVQGGLKGKRVRVVAACRTASAAVTAEGEVLTWGVNGGQLGYDRAAHPVQILPRVVTKVSQPVVNVTITDTATVLLLASHDALCLHGNTSFRLVFPAHAFPAAIAPYRPPQAARNASIRRVVATELPASASAGGRESAMFVALSHGGEVFTWVLGAADAGERERREVVRPQRVWALRKKFSAVRDVALGADGSIVVCTESGHVFLRSRAPAGGADVGDGTLLGAAAGVGKAFKFQRVPYLQRVVRVYANSAGAYAALRVDARAEEVRVEGATVAEEIGGIAPWLARTSALQEAKDEDADKPDTPMHERDDEDLHDPAILADQRALRDLLVLLSRHTQANKAGEPAPFGNHAPHAHGADTLVHVLGGAEPYIPAHRVILAARSSALRDVLSGQRSIEACARALTQDGRHLAPWAHPSRLTISGAHALTVLVLLTYLYTDTLLAVWDWRVASSRLLTPLFETLKAKPGAVKAELQALAGALELHELTRALEGAFKREVRGELAGALGRVCAEVRTAHEPFAPRDPLRPDVVLRLADREVRCHAAVLRARSPLFGAFFDEEVWTANRWTADGCVVVDFGHVGWRAAGFVLRYLYGAEGEMFDVLEDVHSVDELLELMFSVMSAANELLLDRLILLCSRVIQRFVSIPNACAILSEATYYNALPLVRSVQGYMARNLETLLEGHMLDDLPADLIKELSAFVREQQTRKAPLARSSRLVDAAMEKHRAWLESEDFPQPIVRTGVGKPLSVARKRSVGVSPATSPAMRPLSTSKPIAPQPPAQEVADDGVFMMDGVDAIPPLSLSQSAVPKSVSSPSQEQKGAGVDMKAIMAEAETTKATTPRTVAPRQPTASDVPNWRTPQRKPVALPVDTPRAAPGSPWKAIPSVQTVANLASSAGQSPVATPPMTPQMRATRSRDETPSAGPSKSQPSTPQRPGMGPVFSPAKQSPAKPPAAPGMRRASSGSAAWTLPPVQPVVQSTTTTTGISFVAIQEAQREQAETAPRKDRRSLKQIQEEEQARQVEEDFLRWWTVEEERMRVEQMPAQPAAPAPSPRRPRAKKSAPKGGDGANESGKKEKPSKEGVRREGAHGNAEGPSSAPRRRRRPGPAATPKAGTTVDG</sequence>
<keyword evidence="1" id="KW-0677">Repeat</keyword>
<feature type="compositionally biased region" description="Basic and acidic residues" evidence="3">
    <location>
        <begin position="1358"/>
        <end position="1370"/>
    </location>
</feature>
<dbReference type="PROSITE" id="PS50012">
    <property type="entry name" value="RCC1_3"/>
    <property type="match status" value="3"/>
</dbReference>
<dbReference type="CDD" id="cd18500">
    <property type="entry name" value="BACK_IBtk"/>
    <property type="match status" value="1"/>
</dbReference>
<dbReference type="Pfam" id="PF12796">
    <property type="entry name" value="Ank_2"/>
    <property type="match status" value="1"/>
</dbReference>
<feature type="region of interest" description="Disordered" evidence="3">
    <location>
        <begin position="642"/>
        <end position="661"/>
    </location>
</feature>
<dbReference type="Gene3D" id="3.30.710.10">
    <property type="entry name" value="Potassium Channel Kv1.1, Chain A"/>
    <property type="match status" value="2"/>
</dbReference>
<feature type="compositionally biased region" description="Basic and acidic residues" evidence="3">
    <location>
        <begin position="1417"/>
        <end position="1433"/>
    </location>
</feature>
<feature type="repeat" description="RCC1" evidence="2">
    <location>
        <begin position="379"/>
        <end position="430"/>
    </location>
</feature>
<feature type="domain" description="BTB" evidence="4">
    <location>
        <begin position="708"/>
        <end position="791"/>
    </location>
</feature>
<evidence type="ECO:0000259" key="4">
    <source>
        <dbReference type="PROSITE" id="PS50097"/>
    </source>
</evidence>
<proteinExistence type="predicted"/>
<dbReference type="Gene3D" id="2.130.10.30">
    <property type="entry name" value="Regulator of chromosome condensation 1/beta-lactamase-inhibitor protein II"/>
    <property type="match status" value="2"/>
</dbReference>
<dbReference type="Proteomes" id="UP000053257">
    <property type="component" value="Unassembled WGS sequence"/>
</dbReference>